<keyword evidence="2" id="KW-0560">Oxidoreductase</keyword>
<evidence type="ECO:0000259" key="3">
    <source>
        <dbReference type="Pfam" id="PF00881"/>
    </source>
</evidence>
<dbReference type="Proteomes" id="UP000295504">
    <property type="component" value="Unassembled WGS sequence"/>
</dbReference>
<evidence type="ECO:0000313" key="4">
    <source>
        <dbReference type="EMBL" id="TCQ03434.1"/>
    </source>
</evidence>
<dbReference type="PANTHER" id="PTHR43673">
    <property type="entry name" value="NAD(P)H NITROREDUCTASE YDGI-RELATED"/>
    <property type="match status" value="1"/>
</dbReference>
<dbReference type="PANTHER" id="PTHR43673:SF10">
    <property type="entry name" value="NADH DEHYDROGENASE_NAD(P)H NITROREDUCTASE XCC3605-RELATED"/>
    <property type="match status" value="1"/>
</dbReference>
<dbReference type="InterPro" id="IPR029479">
    <property type="entry name" value="Nitroreductase"/>
</dbReference>
<sequence length="92" mass="10618">MELIDAIRERRSIRKFLSDPVDEKDIIEIVEAGTLAPNAENHQMCKFVAVTNTDLVEKIGKVVSNRVNPIIIACKDVEYENINHHKYFLTFF</sequence>
<dbReference type="Pfam" id="PF00881">
    <property type="entry name" value="Nitroreductase"/>
    <property type="match status" value="1"/>
</dbReference>
<dbReference type="EMBL" id="SLYC01000009">
    <property type="protein sequence ID" value="TCQ03434.1"/>
    <property type="molecule type" value="Genomic_DNA"/>
</dbReference>
<dbReference type="RefSeq" id="WP_165913641.1">
    <property type="nucleotide sequence ID" value="NZ_CP058648.1"/>
</dbReference>
<proteinExistence type="inferred from homology"/>
<dbReference type="GO" id="GO:0016491">
    <property type="term" value="F:oxidoreductase activity"/>
    <property type="evidence" value="ECO:0007669"/>
    <property type="project" value="UniProtKB-KW"/>
</dbReference>
<keyword evidence="5" id="KW-1185">Reference proteome</keyword>
<comment type="similarity">
    <text evidence="1">Belongs to the nitroreductase family.</text>
</comment>
<evidence type="ECO:0000313" key="5">
    <source>
        <dbReference type="Proteomes" id="UP000295504"/>
    </source>
</evidence>
<dbReference type="AlphaFoldDB" id="A0A4V2T406"/>
<evidence type="ECO:0000256" key="2">
    <source>
        <dbReference type="ARBA" id="ARBA00023002"/>
    </source>
</evidence>
<dbReference type="Gene3D" id="3.40.109.10">
    <property type="entry name" value="NADH Oxidase"/>
    <property type="match status" value="1"/>
</dbReference>
<protein>
    <submittedName>
        <fullName evidence="4">Nitroreductase family protein</fullName>
    </submittedName>
</protein>
<accession>A0A4V2T406</accession>
<feature type="domain" description="Nitroreductase" evidence="3">
    <location>
        <begin position="7"/>
        <end position="78"/>
    </location>
</feature>
<organism evidence="4 5">
    <name type="scientific">Serpentinicella alkaliphila</name>
    <dbReference type="NCBI Taxonomy" id="1734049"/>
    <lineage>
        <taxon>Bacteria</taxon>
        <taxon>Bacillati</taxon>
        <taxon>Bacillota</taxon>
        <taxon>Clostridia</taxon>
        <taxon>Peptostreptococcales</taxon>
        <taxon>Natronincolaceae</taxon>
        <taxon>Serpentinicella</taxon>
    </lineage>
</organism>
<reference evidence="4 5" key="1">
    <citation type="submission" date="2019-03" db="EMBL/GenBank/DDBJ databases">
        <title>Genomic Encyclopedia of Type Strains, Phase IV (KMG-IV): sequencing the most valuable type-strain genomes for metagenomic binning, comparative biology and taxonomic classification.</title>
        <authorList>
            <person name="Goeker M."/>
        </authorList>
    </citation>
    <scope>NUCLEOTIDE SEQUENCE [LARGE SCALE GENOMIC DNA]</scope>
    <source>
        <strain evidence="4 5">DSM 100013</strain>
    </source>
</reference>
<dbReference type="InterPro" id="IPR000415">
    <property type="entry name" value="Nitroreductase-like"/>
</dbReference>
<dbReference type="SUPFAM" id="SSF55469">
    <property type="entry name" value="FMN-dependent nitroreductase-like"/>
    <property type="match status" value="1"/>
</dbReference>
<evidence type="ECO:0000256" key="1">
    <source>
        <dbReference type="ARBA" id="ARBA00007118"/>
    </source>
</evidence>
<name>A0A4V2T406_9FIRM</name>
<comment type="caution">
    <text evidence="4">The sequence shown here is derived from an EMBL/GenBank/DDBJ whole genome shotgun (WGS) entry which is preliminary data.</text>
</comment>
<gene>
    <name evidence="4" type="ORF">EDD79_100913</name>
</gene>